<dbReference type="Proteomes" id="UP000002230">
    <property type="component" value="Chromosome"/>
</dbReference>
<feature type="region of interest" description="Disordered" evidence="2">
    <location>
        <begin position="97"/>
        <end position="142"/>
    </location>
</feature>
<evidence type="ECO:0008006" key="5">
    <source>
        <dbReference type="Google" id="ProtNLM"/>
    </source>
</evidence>
<organism evidence="3 4">
    <name type="scientific">Edwardsiella tarda (strain FL6-60)</name>
    <dbReference type="NCBI Taxonomy" id="718251"/>
    <lineage>
        <taxon>Bacteria</taxon>
        <taxon>Pseudomonadati</taxon>
        <taxon>Pseudomonadota</taxon>
        <taxon>Gammaproteobacteria</taxon>
        <taxon>Enterobacterales</taxon>
        <taxon>Hafniaceae</taxon>
        <taxon>Edwardsiella</taxon>
    </lineage>
</organism>
<dbReference type="InterPro" id="IPR018648">
    <property type="entry name" value="DUF2076"/>
</dbReference>
<dbReference type="Pfam" id="PF09849">
    <property type="entry name" value="DUF2076"/>
    <property type="match status" value="1"/>
</dbReference>
<dbReference type="KEGG" id="etd:ETAF_0640"/>
<dbReference type="EMBL" id="CP002154">
    <property type="protein sequence ID" value="ADM40764.1"/>
    <property type="molecule type" value="Genomic_DNA"/>
</dbReference>
<feature type="coiled-coil region" evidence="1">
    <location>
        <begin position="52"/>
        <end position="79"/>
    </location>
</feature>
<name>A0A0H3DNG3_EDWTF</name>
<dbReference type="HOGENOM" id="CLU_082335_1_0_6"/>
<accession>A0A0H3DNG3</accession>
<dbReference type="PATRIC" id="fig|718251.5.peg.656"/>
<feature type="compositionally biased region" description="Polar residues" evidence="2">
    <location>
        <begin position="199"/>
        <end position="223"/>
    </location>
</feature>
<feature type="compositionally biased region" description="Low complexity" evidence="2">
    <location>
        <begin position="240"/>
        <end position="249"/>
    </location>
</feature>
<sequence>MQTEEQRIIEGLFSRLQQAEAGSGPRDADAQRLIQACLAKQPAAPYYMAQAMLIQEAALKRLNQQVEQLQQQVSQLQSQPRSSGGFLAGLFGGGSQSGGDAAASAAPAPARTPLGSQPIPGAANYAQPGYSQQPPAAPSRAGSFLGGALQTAAGVAGGMVMANMLTGLFHQSRPEEIVNIIEDNPAPEAANSDADRGNDPQNNDAQNTDAQDSGQDNGQNDADWQNADWRQDNNGGFGQDNGFSDPQDGGFFGGGDDDDSSFF</sequence>
<evidence type="ECO:0000313" key="3">
    <source>
        <dbReference type="EMBL" id="ADM40764.1"/>
    </source>
</evidence>
<reference evidence="3 4" key="2">
    <citation type="journal article" date="2011" name="BMC Immunol.">
        <title>Comparison of static immersion and intravenous injection systems for exposure of zebrafish embryos to the natural pathogen Edwardsiella tarda.</title>
        <authorList>
            <person name="van Soest J.J."/>
            <person name="Stockhammer O.W."/>
            <person name="Ordas A."/>
            <person name="Bloemberg G.V."/>
            <person name="Spaink H.P."/>
            <person name="Meijer A.H."/>
        </authorList>
    </citation>
    <scope>NUCLEOTIDE SEQUENCE [LARGE SCALE GENOMIC DNA]</scope>
    <source>
        <strain evidence="3 4">FL6-60</strain>
    </source>
</reference>
<evidence type="ECO:0000256" key="1">
    <source>
        <dbReference type="SAM" id="Coils"/>
    </source>
</evidence>
<dbReference type="AlphaFoldDB" id="A0A0H3DNG3"/>
<evidence type="ECO:0000313" key="4">
    <source>
        <dbReference type="Proteomes" id="UP000002230"/>
    </source>
</evidence>
<gene>
    <name evidence="3" type="ordered locus">ETAF_0640</name>
</gene>
<reference evidence="4" key="1">
    <citation type="submission" date="2010-08" db="EMBL/GenBank/DDBJ databases">
        <title>Genome comparisons of Edwardsiella bacteria analysed using deep sequencing technology.</title>
        <authorList>
            <person name="van Soest J.J."/>
            <person name="Henkel C.V."/>
            <person name="Jansen H.J."/>
            <person name="van den Hondel C.A.M.J.J."/>
            <person name="Bloemberg G.V."/>
            <person name="Meijer A.H."/>
            <person name="Spaink H.P."/>
        </authorList>
    </citation>
    <scope>NUCLEOTIDE SEQUENCE [LARGE SCALE GENOMIC DNA]</scope>
    <source>
        <strain evidence="4">FL6-60</strain>
    </source>
</reference>
<feature type="region of interest" description="Disordered" evidence="2">
    <location>
        <begin position="186"/>
        <end position="263"/>
    </location>
</feature>
<feature type="compositionally biased region" description="Low complexity" evidence="2">
    <location>
        <begin position="98"/>
        <end position="109"/>
    </location>
</feature>
<protein>
    <recommendedName>
        <fullName evidence="5">DUF2076 domain-containing protein</fullName>
    </recommendedName>
</protein>
<evidence type="ECO:0000256" key="2">
    <source>
        <dbReference type="SAM" id="MobiDB-lite"/>
    </source>
</evidence>
<keyword evidence="1" id="KW-0175">Coiled coil</keyword>
<proteinExistence type="predicted"/>
<keyword evidence="4" id="KW-1185">Reference proteome</keyword>